<comment type="catalytic activity">
    <reaction evidence="10">
        <text>L-threonyl-[protein] + FAD = FMN-L-threonyl-[protein] + AMP + H(+)</text>
        <dbReference type="Rhea" id="RHEA:36847"/>
        <dbReference type="Rhea" id="RHEA-COMP:11060"/>
        <dbReference type="Rhea" id="RHEA-COMP:11061"/>
        <dbReference type="ChEBI" id="CHEBI:15378"/>
        <dbReference type="ChEBI" id="CHEBI:30013"/>
        <dbReference type="ChEBI" id="CHEBI:57692"/>
        <dbReference type="ChEBI" id="CHEBI:74257"/>
        <dbReference type="ChEBI" id="CHEBI:456215"/>
        <dbReference type="EC" id="2.7.1.180"/>
    </reaction>
</comment>
<proteinExistence type="predicted"/>
<dbReference type="AlphaFoldDB" id="A0A6J5YV84"/>
<dbReference type="PANTHER" id="PTHR30040:SF2">
    <property type="entry name" value="FAD:PROTEIN FMN TRANSFERASE"/>
    <property type="match status" value="1"/>
</dbReference>
<evidence type="ECO:0000256" key="4">
    <source>
        <dbReference type="ARBA" id="ARBA00022630"/>
    </source>
</evidence>
<dbReference type="GO" id="GO:0046872">
    <property type="term" value="F:metal ion binding"/>
    <property type="evidence" value="ECO:0007669"/>
    <property type="project" value="UniProtKB-KW"/>
</dbReference>
<evidence type="ECO:0000256" key="7">
    <source>
        <dbReference type="ARBA" id="ARBA00022827"/>
    </source>
</evidence>
<dbReference type="EMBL" id="CAEZYC010000001">
    <property type="protein sequence ID" value="CAB4696532.1"/>
    <property type="molecule type" value="Genomic_DNA"/>
</dbReference>
<protein>
    <recommendedName>
        <fullName evidence="3">FAD:protein FMN transferase</fullName>
        <ecNumber evidence="2">2.7.1.180</ecNumber>
    </recommendedName>
    <alternativeName>
        <fullName evidence="9">Flavin transferase</fullName>
    </alternativeName>
</protein>
<dbReference type="InterPro" id="IPR024932">
    <property type="entry name" value="ApbE"/>
</dbReference>
<evidence type="ECO:0000256" key="10">
    <source>
        <dbReference type="ARBA" id="ARBA00048540"/>
    </source>
</evidence>
<evidence type="ECO:0000313" key="15">
    <source>
        <dbReference type="EMBL" id="CAB4804501.1"/>
    </source>
</evidence>
<evidence type="ECO:0000256" key="6">
    <source>
        <dbReference type="ARBA" id="ARBA00022723"/>
    </source>
</evidence>
<comment type="cofactor">
    <cofactor evidence="1">
        <name>Mg(2+)</name>
        <dbReference type="ChEBI" id="CHEBI:18420"/>
    </cofactor>
</comment>
<evidence type="ECO:0000256" key="2">
    <source>
        <dbReference type="ARBA" id="ARBA00011955"/>
    </source>
</evidence>
<dbReference type="GO" id="GO:0016740">
    <property type="term" value="F:transferase activity"/>
    <property type="evidence" value="ECO:0007669"/>
    <property type="project" value="UniProtKB-KW"/>
</dbReference>
<dbReference type="PANTHER" id="PTHR30040">
    <property type="entry name" value="THIAMINE BIOSYNTHESIS LIPOPROTEIN APBE"/>
    <property type="match status" value="1"/>
</dbReference>
<dbReference type="EMBL" id="CAEZZD010000034">
    <property type="protein sequence ID" value="CAB4744392.1"/>
    <property type="molecule type" value="Genomic_DNA"/>
</dbReference>
<dbReference type="EMBL" id="CAESAD010000001">
    <property type="protein sequence ID" value="CAB4332868.1"/>
    <property type="molecule type" value="Genomic_DNA"/>
</dbReference>
<name>A0A6J5YV84_9ZZZZ</name>
<evidence type="ECO:0000256" key="1">
    <source>
        <dbReference type="ARBA" id="ARBA00001946"/>
    </source>
</evidence>
<gene>
    <name evidence="13" type="ORF">UFOPK2648_00060</name>
    <name evidence="14" type="ORF">UFOPK2824_00358</name>
    <name evidence="15" type="ORF">UFOPK3037_00863</name>
    <name evidence="16" type="ORF">UFOPK3278_00002</name>
    <name evidence="12" type="ORF">UFOPK3406_00389</name>
    <name evidence="11" type="ORF">UFOPK3925_00357</name>
    <name evidence="17" type="ORF">UFOPK4097_00060</name>
    <name evidence="18" type="ORF">UFOPK4301_00314</name>
</gene>
<dbReference type="EMBL" id="CAFBPK010000001">
    <property type="protein sequence ID" value="CAB5006671.1"/>
    <property type="molecule type" value="Genomic_DNA"/>
</dbReference>
<evidence type="ECO:0000256" key="9">
    <source>
        <dbReference type="ARBA" id="ARBA00031306"/>
    </source>
</evidence>
<keyword evidence="7" id="KW-0274">FAD</keyword>
<keyword evidence="8" id="KW-0460">Magnesium</keyword>
<dbReference type="EC" id="2.7.1.180" evidence="2"/>
<dbReference type="InterPro" id="IPR003374">
    <property type="entry name" value="ApbE-like_sf"/>
</dbReference>
<evidence type="ECO:0000313" key="13">
    <source>
        <dbReference type="EMBL" id="CAB4696532.1"/>
    </source>
</evidence>
<organism evidence="11">
    <name type="scientific">freshwater metagenome</name>
    <dbReference type="NCBI Taxonomy" id="449393"/>
    <lineage>
        <taxon>unclassified sequences</taxon>
        <taxon>metagenomes</taxon>
        <taxon>ecological metagenomes</taxon>
    </lineage>
</organism>
<evidence type="ECO:0000256" key="5">
    <source>
        <dbReference type="ARBA" id="ARBA00022679"/>
    </source>
</evidence>
<evidence type="ECO:0000256" key="3">
    <source>
        <dbReference type="ARBA" id="ARBA00016337"/>
    </source>
</evidence>
<dbReference type="EMBL" id="CAFBQG010000024">
    <property type="protein sequence ID" value="CAB5045741.1"/>
    <property type="molecule type" value="Genomic_DNA"/>
</dbReference>
<sequence length="300" mass="32034">MRNIQRIDFNAMGTEFFCVAIEPEPGLFDNVYALAVDLEAQWSRFKPTSELMELNNSPGVPRLVSPATIRLVKEMKNAYEISGGLFDPNVLGAVLDAGFASSKGDPSDVTVWSARSESECTVEDVEIDENNSTVTLPYGVGLDAGGIGKGLAADLIAIRAIELGAMGIAVFAGGDVAVRGISDTGEGWEVGVQDPKDPTKFVDTVRLSMGGLATSGSDGWLSKSGQSHIIDPSTMKSAQSSVLQATVVAHAAVHAEALTKVSFLLPVEDAILRIEEAGAQALLFDREFNRYETTDWKKYT</sequence>
<evidence type="ECO:0000256" key="8">
    <source>
        <dbReference type="ARBA" id="ARBA00022842"/>
    </source>
</evidence>
<evidence type="ECO:0000313" key="17">
    <source>
        <dbReference type="EMBL" id="CAB5006671.1"/>
    </source>
</evidence>
<keyword evidence="4" id="KW-0285">Flavoprotein</keyword>
<accession>A0A6J5YV84</accession>
<dbReference type="SUPFAM" id="SSF143631">
    <property type="entry name" value="ApbE-like"/>
    <property type="match status" value="1"/>
</dbReference>
<evidence type="ECO:0000313" key="16">
    <source>
        <dbReference type="EMBL" id="CAB4845719.1"/>
    </source>
</evidence>
<dbReference type="EMBL" id="CAFAAO010000009">
    <property type="protein sequence ID" value="CAB4804501.1"/>
    <property type="molecule type" value="Genomic_DNA"/>
</dbReference>
<evidence type="ECO:0000313" key="11">
    <source>
        <dbReference type="EMBL" id="CAB4332868.1"/>
    </source>
</evidence>
<evidence type="ECO:0000313" key="14">
    <source>
        <dbReference type="EMBL" id="CAB4744392.1"/>
    </source>
</evidence>
<reference evidence="11" key="1">
    <citation type="submission" date="2020-05" db="EMBL/GenBank/DDBJ databases">
        <authorList>
            <person name="Chiriac C."/>
            <person name="Salcher M."/>
            <person name="Ghai R."/>
            <person name="Kavagutti S V."/>
        </authorList>
    </citation>
    <scope>NUCLEOTIDE SEQUENCE</scope>
</reference>
<dbReference type="Gene3D" id="3.10.520.10">
    <property type="entry name" value="ApbE-like domains"/>
    <property type="match status" value="1"/>
</dbReference>
<keyword evidence="6" id="KW-0479">Metal-binding</keyword>
<dbReference type="Pfam" id="PF02424">
    <property type="entry name" value="ApbE"/>
    <property type="match status" value="1"/>
</dbReference>
<evidence type="ECO:0000313" key="18">
    <source>
        <dbReference type="EMBL" id="CAB5045741.1"/>
    </source>
</evidence>
<dbReference type="EMBL" id="CAFBIX010000001">
    <property type="protein sequence ID" value="CAB4845719.1"/>
    <property type="molecule type" value="Genomic_DNA"/>
</dbReference>
<keyword evidence="5" id="KW-0808">Transferase</keyword>
<evidence type="ECO:0000313" key="12">
    <source>
        <dbReference type="EMBL" id="CAB4333310.1"/>
    </source>
</evidence>
<dbReference type="EMBL" id="CAESAI010000005">
    <property type="protein sequence ID" value="CAB4333310.1"/>
    <property type="molecule type" value="Genomic_DNA"/>
</dbReference>